<keyword evidence="3" id="KW-1185">Reference proteome</keyword>
<dbReference type="Proteomes" id="UP001154078">
    <property type="component" value="Chromosome 1"/>
</dbReference>
<evidence type="ECO:0000313" key="3">
    <source>
        <dbReference type="Proteomes" id="UP001154078"/>
    </source>
</evidence>
<reference evidence="2" key="1">
    <citation type="submission" date="2021-12" db="EMBL/GenBank/DDBJ databases">
        <authorList>
            <person name="King R."/>
        </authorList>
    </citation>
    <scope>NUCLEOTIDE SEQUENCE</scope>
</reference>
<protein>
    <submittedName>
        <fullName evidence="2">Uncharacterized protein</fullName>
    </submittedName>
</protein>
<dbReference type="OrthoDB" id="10554962at2759"/>
<evidence type="ECO:0000313" key="2">
    <source>
        <dbReference type="EMBL" id="CAH0546700.1"/>
    </source>
</evidence>
<organism evidence="2 3">
    <name type="scientific">Brassicogethes aeneus</name>
    <name type="common">Rape pollen beetle</name>
    <name type="synonym">Meligethes aeneus</name>
    <dbReference type="NCBI Taxonomy" id="1431903"/>
    <lineage>
        <taxon>Eukaryota</taxon>
        <taxon>Metazoa</taxon>
        <taxon>Ecdysozoa</taxon>
        <taxon>Arthropoda</taxon>
        <taxon>Hexapoda</taxon>
        <taxon>Insecta</taxon>
        <taxon>Pterygota</taxon>
        <taxon>Neoptera</taxon>
        <taxon>Endopterygota</taxon>
        <taxon>Coleoptera</taxon>
        <taxon>Polyphaga</taxon>
        <taxon>Cucujiformia</taxon>
        <taxon>Nitidulidae</taxon>
        <taxon>Meligethinae</taxon>
        <taxon>Brassicogethes</taxon>
    </lineage>
</organism>
<gene>
    <name evidence="2" type="ORF">MELIAE_LOCUS808</name>
</gene>
<dbReference type="EMBL" id="OV121132">
    <property type="protein sequence ID" value="CAH0546700.1"/>
    <property type="molecule type" value="Genomic_DNA"/>
</dbReference>
<evidence type="ECO:0000256" key="1">
    <source>
        <dbReference type="SAM" id="Coils"/>
    </source>
</evidence>
<dbReference type="AlphaFoldDB" id="A0A9P0ARU3"/>
<accession>A0A9P0ARU3</accession>
<proteinExistence type="predicted"/>
<sequence length="329" mass="37334">MVDGDDESSDHTGESGKSAMFKCCKTRECRTAVCVNCGAAVHSGCLSRTKCVIIDSTRIICCGEERTSKSPTSANAKKFKFSLEQVNLTSLRRENELLKTLFQQSEEKNAILKENNQLLKEKIEILQSQLNATSAASTAQSLPKNYKAAIEKGKTGLPLIKIPSTATTQQIAAPLNIQKQPTKVQQQQNGVNENNLNEYQNKQQQIMNSVLNLVENDGFQYQKRKQRKIIHIGDAEVNDSSFTGAPKKVWILLTRVSPETTVNTVETFLKSKPNMCNRTFDVVELPYERNTKCFRIGADYALKDKLYDKDFWPRNVRYARYYWKKTRIK</sequence>
<keyword evidence="1" id="KW-0175">Coiled coil</keyword>
<name>A0A9P0ARU3_BRAAE</name>
<feature type="coiled-coil region" evidence="1">
    <location>
        <begin position="88"/>
        <end position="136"/>
    </location>
</feature>